<dbReference type="Gene3D" id="1.50.40.10">
    <property type="entry name" value="Mitochondrial carrier domain"/>
    <property type="match status" value="1"/>
</dbReference>
<feature type="repeat" description="Solcar" evidence="14">
    <location>
        <begin position="106"/>
        <end position="193"/>
    </location>
</feature>
<dbReference type="InterPro" id="IPR044712">
    <property type="entry name" value="SLC25A32-like"/>
</dbReference>
<accession>A0AAV8W1Q5</accession>
<evidence type="ECO:0000256" key="6">
    <source>
        <dbReference type="ARBA" id="ARBA00022792"/>
    </source>
</evidence>
<comment type="catalytic activity">
    <reaction evidence="10">
        <text>FAD(in) = FAD(out)</text>
        <dbReference type="Rhea" id="RHEA:76535"/>
        <dbReference type="ChEBI" id="CHEBI:57692"/>
    </reaction>
</comment>
<evidence type="ECO:0000313" key="16">
    <source>
        <dbReference type="EMBL" id="KAJ8920403.1"/>
    </source>
</evidence>
<keyword evidence="9 14" id="KW-0472">Membrane</keyword>
<sequence length="301" mass="33938">MSLLSHVKYEHLVAGISGGVTSTVILHPLDVIKIRFAVNDGRLHKTPKYNGIINAFTTILHKEGVKGLYRGLTPNVWGAGSSWGLYFLFYNAIKTHMQKGDTDIQLPASTHLLAASEAGLMTLLITNPLWVVKTRLCLQFDTSTQAYNGMMDALVKIYKTDGVKGYYKGFIPGVFGVSHGAVQFMVYEEMKKYYSHYYNQPLSAKLGTIEYLTFAAISKLIAVSVTYPYQVVRARLQNQHYQYQGVLDCVKQTWRYEGWRGFYKGLGTNLIRVTPATMITFLTYENVSHLLLTYKSSQLIT</sequence>
<keyword evidence="7" id="KW-1133">Transmembrane helix</keyword>
<keyword evidence="8" id="KW-0496">Mitochondrion</keyword>
<dbReference type="Pfam" id="PF00153">
    <property type="entry name" value="Mito_carr"/>
    <property type="match status" value="3"/>
</dbReference>
<evidence type="ECO:0000313" key="17">
    <source>
        <dbReference type="Proteomes" id="UP001159042"/>
    </source>
</evidence>
<evidence type="ECO:0000256" key="9">
    <source>
        <dbReference type="ARBA" id="ARBA00023136"/>
    </source>
</evidence>
<dbReference type="FunFam" id="1.50.40.10:FF:000025">
    <property type="entry name" value="mitochondrial folate transporter/carrier"/>
    <property type="match status" value="1"/>
</dbReference>
<evidence type="ECO:0000256" key="3">
    <source>
        <dbReference type="ARBA" id="ARBA00022448"/>
    </source>
</evidence>
<keyword evidence="6" id="KW-0999">Mitochondrion inner membrane</keyword>
<evidence type="ECO:0000256" key="1">
    <source>
        <dbReference type="ARBA" id="ARBA00004448"/>
    </source>
</evidence>
<proteinExistence type="inferred from homology"/>
<dbReference type="PROSITE" id="PS50920">
    <property type="entry name" value="SOLCAR"/>
    <property type="match status" value="3"/>
</dbReference>
<keyword evidence="3 15" id="KW-0813">Transport</keyword>
<dbReference type="AlphaFoldDB" id="A0AAV8W1Q5"/>
<dbReference type="InterPro" id="IPR018108">
    <property type="entry name" value="MCP_transmembrane"/>
</dbReference>
<organism evidence="16 17">
    <name type="scientific">Exocentrus adspersus</name>
    <dbReference type="NCBI Taxonomy" id="1586481"/>
    <lineage>
        <taxon>Eukaryota</taxon>
        <taxon>Metazoa</taxon>
        <taxon>Ecdysozoa</taxon>
        <taxon>Arthropoda</taxon>
        <taxon>Hexapoda</taxon>
        <taxon>Insecta</taxon>
        <taxon>Pterygota</taxon>
        <taxon>Neoptera</taxon>
        <taxon>Endopterygota</taxon>
        <taxon>Coleoptera</taxon>
        <taxon>Polyphaga</taxon>
        <taxon>Cucujiformia</taxon>
        <taxon>Chrysomeloidea</taxon>
        <taxon>Cerambycidae</taxon>
        <taxon>Lamiinae</taxon>
        <taxon>Acanthocinini</taxon>
        <taxon>Exocentrus</taxon>
    </lineage>
</organism>
<evidence type="ECO:0000256" key="15">
    <source>
        <dbReference type="RuleBase" id="RU000488"/>
    </source>
</evidence>
<comment type="similarity">
    <text evidence="2 15">Belongs to the mitochondrial carrier (TC 2.A.29) family.</text>
</comment>
<feature type="repeat" description="Solcar" evidence="14">
    <location>
        <begin position="206"/>
        <end position="290"/>
    </location>
</feature>
<dbReference type="SUPFAM" id="SSF103506">
    <property type="entry name" value="Mitochondrial carrier"/>
    <property type="match status" value="1"/>
</dbReference>
<evidence type="ECO:0000256" key="13">
    <source>
        <dbReference type="ARBA" id="ARBA00079992"/>
    </source>
</evidence>
<comment type="subcellular location">
    <subcellularLocation>
        <location evidence="1">Mitochondrion inner membrane</location>
        <topology evidence="1">Multi-pass membrane protein</topology>
    </subcellularLocation>
</comment>
<dbReference type="InterPro" id="IPR002067">
    <property type="entry name" value="MCP"/>
</dbReference>
<dbReference type="EMBL" id="JANEYG010000014">
    <property type="protein sequence ID" value="KAJ8920403.1"/>
    <property type="molecule type" value="Genomic_DNA"/>
</dbReference>
<evidence type="ECO:0000256" key="12">
    <source>
        <dbReference type="ARBA" id="ARBA00070508"/>
    </source>
</evidence>
<dbReference type="Proteomes" id="UP001159042">
    <property type="component" value="Unassembled WGS sequence"/>
</dbReference>
<evidence type="ECO:0000256" key="2">
    <source>
        <dbReference type="ARBA" id="ARBA00006375"/>
    </source>
</evidence>
<comment type="function">
    <text evidence="11">Facilitates flavin adenine dinucleotide (FAD) translocation across the mitochondrial inner membrane into the mitochondrial matrix where it acts as a redox cofactor to assist flavoenzyme activities in fundamental metabolic processes including fatty acid beta-oxidation, amino acid and choline metabolism as well as mitochondrial electron transportation. In particular, provides FAD to DLD dehydrogenase of the glycine cleavage system, part of mitochondrial one-carbon metabolic pathway involved in neural tube closure in early embryogenesis.</text>
</comment>
<evidence type="ECO:0000256" key="10">
    <source>
        <dbReference type="ARBA" id="ARBA00050907"/>
    </source>
</evidence>
<keyword evidence="5" id="KW-0677">Repeat</keyword>
<dbReference type="GO" id="GO:0015215">
    <property type="term" value="F:nucleotide transmembrane transporter activity"/>
    <property type="evidence" value="ECO:0007669"/>
    <property type="project" value="UniProtKB-ARBA"/>
</dbReference>
<gene>
    <name evidence="16" type="ORF">NQ315_005269</name>
</gene>
<name>A0AAV8W1Q5_9CUCU</name>
<evidence type="ECO:0000256" key="7">
    <source>
        <dbReference type="ARBA" id="ARBA00022989"/>
    </source>
</evidence>
<evidence type="ECO:0000256" key="4">
    <source>
        <dbReference type="ARBA" id="ARBA00022692"/>
    </source>
</evidence>
<protein>
    <recommendedName>
        <fullName evidence="12">Solute carrier family 25 member 32</fullName>
    </recommendedName>
    <alternativeName>
        <fullName evidence="13">Mitochondrial FAD transporter</fullName>
    </alternativeName>
</protein>
<evidence type="ECO:0000256" key="5">
    <source>
        <dbReference type="ARBA" id="ARBA00022737"/>
    </source>
</evidence>
<feature type="repeat" description="Solcar" evidence="14">
    <location>
        <begin position="9"/>
        <end position="96"/>
    </location>
</feature>
<dbReference type="GO" id="GO:0005743">
    <property type="term" value="C:mitochondrial inner membrane"/>
    <property type="evidence" value="ECO:0007669"/>
    <property type="project" value="UniProtKB-SubCell"/>
</dbReference>
<dbReference type="PRINTS" id="PR00926">
    <property type="entry name" value="MITOCARRIER"/>
</dbReference>
<keyword evidence="17" id="KW-1185">Reference proteome</keyword>
<dbReference type="PANTHER" id="PTHR45683">
    <property type="entry name" value="MITOCHONDRIAL NICOTINAMIDE ADENINE DINUCLEOTIDE TRANSPORTER 1-RELATED-RELATED"/>
    <property type="match status" value="1"/>
</dbReference>
<keyword evidence="4 14" id="KW-0812">Transmembrane</keyword>
<evidence type="ECO:0000256" key="11">
    <source>
        <dbReference type="ARBA" id="ARBA00058619"/>
    </source>
</evidence>
<dbReference type="GO" id="GO:0015711">
    <property type="term" value="P:organic anion transport"/>
    <property type="evidence" value="ECO:0007669"/>
    <property type="project" value="UniProtKB-ARBA"/>
</dbReference>
<reference evidence="16 17" key="1">
    <citation type="journal article" date="2023" name="Insect Mol. Biol.">
        <title>Genome sequencing provides insights into the evolution of gene families encoding plant cell wall-degrading enzymes in longhorned beetles.</title>
        <authorList>
            <person name="Shin N.R."/>
            <person name="Okamura Y."/>
            <person name="Kirsch R."/>
            <person name="Pauchet Y."/>
        </authorList>
    </citation>
    <scope>NUCLEOTIDE SEQUENCE [LARGE SCALE GENOMIC DNA]</scope>
    <source>
        <strain evidence="16">EAD_L_NR</strain>
    </source>
</reference>
<evidence type="ECO:0000256" key="14">
    <source>
        <dbReference type="PROSITE-ProRule" id="PRU00282"/>
    </source>
</evidence>
<dbReference type="InterPro" id="IPR023395">
    <property type="entry name" value="MCP_dom_sf"/>
</dbReference>
<evidence type="ECO:0000256" key="8">
    <source>
        <dbReference type="ARBA" id="ARBA00023128"/>
    </source>
</evidence>
<comment type="caution">
    <text evidence="16">The sequence shown here is derived from an EMBL/GenBank/DDBJ whole genome shotgun (WGS) entry which is preliminary data.</text>
</comment>